<name>A0A164VXG9_9CRUS</name>
<keyword evidence="2" id="KW-1185">Reference proteome</keyword>
<sequence length="54" mass="5989">MFKLRQNVCDGLSVSQCSCSYSLANQLIATSGSFRFPTEPTADCHQMQMRVRSG</sequence>
<dbReference type="Proteomes" id="UP000076858">
    <property type="component" value="Unassembled WGS sequence"/>
</dbReference>
<comment type="caution">
    <text evidence="1">The sequence shown here is derived from an EMBL/GenBank/DDBJ whole genome shotgun (WGS) entry which is preliminary data.</text>
</comment>
<dbReference type="AlphaFoldDB" id="A0A164VXG9"/>
<dbReference type="EMBL" id="LRGB01001360">
    <property type="protein sequence ID" value="KZS12756.1"/>
    <property type="molecule type" value="Genomic_DNA"/>
</dbReference>
<proteinExistence type="predicted"/>
<gene>
    <name evidence="1" type="ORF">APZ42_022273</name>
</gene>
<accession>A0A164VXG9</accession>
<reference evidence="1 2" key="1">
    <citation type="submission" date="2016-03" db="EMBL/GenBank/DDBJ databases">
        <title>EvidentialGene: Evidence-directed Construction of Genes on Genomes.</title>
        <authorList>
            <person name="Gilbert D.G."/>
            <person name="Choi J.-H."/>
            <person name="Mockaitis K."/>
            <person name="Colbourne J."/>
            <person name="Pfrender M."/>
        </authorList>
    </citation>
    <scope>NUCLEOTIDE SEQUENCE [LARGE SCALE GENOMIC DNA]</scope>
    <source>
        <strain evidence="1 2">Xinb3</strain>
        <tissue evidence="1">Complete organism</tissue>
    </source>
</reference>
<evidence type="ECO:0000313" key="1">
    <source>
        <dbReference type="EMBL" id="KZS12756.1"/>
    </source>
</evidence>
<evidence type="ECO:0000313" key="2">
    <source>
        <dbReference type="Proteomes" id="UP000076858"/>
    </source>
</evidence>
<protein>
    <submittedName>
        <fullName evidence="1">Uncharacterized protein</fullName>
    </submittedName>
</protein>
<organism evidence="1 2">
    <name type="scientific">Daphnia magna</name>
    <dbReference type="NCBI Taxonomy" id="35525"/>
    <lineage>
        <taxon>Eukaryota</taxon>
        <taxon>Metazoa</taxon>
        <taxon>Ecdysozoa</taxon>
        <taxon>Arthropoda</taxon>
        <taxon>Crustacea</taxon>
        <taxon>Branchiopoda</taxon>
        <taxon>Diplostraca</taxon>
        <taxon>Cladocera</taxon>
        <taxon>Anomopoda</taxon>
        <taxon>Daphniidae</taxon>
        <taxon>Daphnia</taxon>
    </lineage>
</organism>